<feature type="compositionally biased region" description="Basic and acidic residues" evidence="3">
    <location>
        <begin position="11"/>
        <end position="24"/>
    </location>
</feature>
<dbReference type="EMBL" id="QJVJ01000002">
    <property type="protein sequence ID" value="PYI56230.1"/>
    <property type="molecule type" value="Genomic_DNA"/>
</dbReference>
<evidence type="ECO:0000313" key="5">
    <source>
        <dbReference type="Proteomes" id="UP000247476"/>
    </source>
</evidence>
<dbReference type="PROSITE" id="PS00101">
    <property type="entry name" value="HEXAPEP_TRANSFERASES"/>
    <property type="match status" value="1"/>
</dbReference>
<protein>
    <submittedName>
        <fullName evidence="4">Acetyltransferase</fullName>
    </submittedName>
</protein>
<dbReference type="PANTHER" id="PTHR23416:SF78">
    <property type="entry name" value="LIPOPOLYSACCHARIDE BIOSYNTHESIS O-ACETYL TRANSFERASE WBBJ-RELATED"/>
    <property type="match status" value="1"/>
</dbReference>
<evidence type="ECO:0000313" key="4">
    <source>
        <dbReference type="EMBL" id="PYI56230.1"/>
    </source>
</evidence>
<comment type="caution">
    <text evidence="4">The sequence shown here is derived from an EMBL/GenBank/DDBJ whole genome shotgun (WGS) entry which is preliminary data.</text>
</comment>
<evidence type="ECO:0000256" key="1">
    <source>
        <dbReference type="ARBA" id="ARBA00022679"/>
    </source>
</evidence>
<feature type="region of interest" description="Disordered" evidence="3">
    <location>
        <begin position="1"/>
        <end position="25"/>
    </location>
</feature>
<dbReference type="PANTHER" id="PTHR23416">
    <property type="entry name" value="SIALIC ACID SYNTHASE-RELATED"/>
    <property type="match status" value="1"/>
</dbReference>
<name>A0A2V5KM93_9BACL</name>
<keyword evidence="5" id="KW-1185">Reference proteome</keyword>
<keyword evidence="1 4" id="KW-0808">Transferase</keyword>
<dbReference type="SUPFAM" id="SSF51161">
    <property type="entry name" value="Trimeric LpxA-like enzymes"/>
    <property type="match status" value="1"/>
</dbReference>
<dbReference type="Gene3D" id="2.160.10.10">
    <property type="entry name" value="Hexapeptide repeat proteins"/>
    <property type="match status" value="1"/>
</dbReference>
<organism evidence="4 5">
    <name type="scientific">Paenibacillus flagellatus</name>
    <dbReference type="NCBI Taxonomy" id="2211139"/>
    <lineage>
        <taxon>Bacteria</taxon>
        <taxon>Bacillati</taxon>
        <taxon>Bacillota</taxon>
        <taxon>Bacilli</taxon>
        <taxon>Bacillales</taxon>
        <taxon>Paenibacillaceae</taxon>
        <taxon>Paenibacillus</taxon>
    </lineage>
</organism>
<dbReference type="InterPro" id="IPR051159">
    <property type="entry name" value="Hexapeptide_acetyltransf"/>
</dbReference>
<evidence type="ECO:0000256" key="3">
    <source>
        <dbReference type="SAM" id="MobiDB-lite"/>
    </source>
</evidence>
<reference evidence="4 5" key="1">
    <citation type="submission" date="2018-05" db="EMBL/GenBank/DDBJ databases">
        <title>Paenibacillus flagellatus sp. nov., isolated from selenium mineral soil.</title>
        <authorList>
            <person name="Dai X."/>
        </authorList>
    </citation>
    <scope>NUCLEOTIDE SEQUENCE [LARGE SCALE GENOMIC DNA]</scope>
    <source>
        <strain evidence="4 5">DXL2</strain>
    </source>
</reference>
<feature type="compositionally biased region" description="Polar residues" evidence="3">
    <location>
        <begin position="1"/>
        <end position="10"/>
    </location>
</feature>
<dbReference type="InterPro" id="IPR011004">
    <property type="entry name" value="Trimer_LpxA-like_sf"/>
</dbReference>
<dbReference type="OrthoDB" id="9801697at2"/>
<accession>A0A2V5KM93</accession>
<proteinExistence type="predicted"/>
<dbReference type="CDD" id="cd04647">
    <property type="entry name" value="LbH_MAT_like"/>
    <property type="match status" value="1"/>
</dbReference>
<gene>
    <name evidence="4" type="ORF">DLM86_04380</name>
</gene>
<dbReference type="InterPro" id="IPR018357">
    <property type="entry name" value="Hexapep_transf_CS"/>
</dbReference>
<dbReference type="InterPro" id="IPR001451">
    <property type="entry name" value="Hexapep"/>
</dbReference>
<dbReference type="Proteomes" id="UP000247476">
    <property type="component" value="Unassembled WGS sequence"/>
</dbReference>
<dbReference type="GO" id="GO:0016740">
    <property type="term" value="F:transferase activity"/>
    <property type="evidence" value="ECO:0007669"/>
    <property type="project" value="UniProtKB-KW"/>
</dbReference>
<keyword evidence="2" id="KW-0677">Repeat</keyword>
<sequence length="580" mass="63099">MTQTRPSTDQRQPDERQSTDERELNWMPWLPATAEQRDAQLDWQRRLKSRYDAEFGESCFVSPEANVFADTLAMGDRSWIAAGAIVRGPLVKMGADCTVNPYAVVAGPVTMGNGVRIASHASLYGFNHGYADVDKPIHAQPCTSKGIVIGDDVWIGAGAVIVDGVRIGSHAIVAGGAVVTKDVPDYAVVGGNPARLLRSRLEAPAGDASAGASAAAGAGAGAGARSSLAARLERFSARVERQLPELLAGYIAETPDGGAYVNVPGGKRTARAWCDAVEIAAMFGGTPPGFGRDALVERLRSFQDAATGLLPDPWQPPDPATDRPDLLRDHLSRYHILAVGYALELLGAKFAHPVHVVEKLSFEELHRHLDSLPWSTNAWSCGDWIDSYATAVYFNRLWFGSSLRPDALFGWLHTHADPLSGLWGSPTETERWLQPVNGFYRLTRATYAQFGVPLPYPQAAIDTVLAHGRDRAFFRADAGNACNVLDVVHPLWLCLRQTDYRKDEAAAWAERQLDRALDRWIDGRGFSFTLEPGEPPGLQGTEMWLSILYLLADVYGASGALGYRPKGVHRLEPAMKLPRA</sequence>
<evidence type="ECO:0000256" key="2">
    <source>
        <dbReference type="ARBA" id="ARBA00022737"/>
    </source>
</evidence>
<dbReference type="Pfam" id="PF00132">
    <property type="entry name" value="Hexapep"/>
    <property type="match status" value="2"/>
</dbReference>
<dbReference type="AlphaFoldDB" id="A0A2V5KM93"/>